<feature type="compositionally biased region" description="Low complexity" evidence="1">
    <location>
        <begin position="105"/>
        <end position="118"/>
    </location>
</feature>
<dbReference type="AlphaFoldDB" id="A0A6E8W152"/>
<feature type="region of interest" description="Disordered" evidence="1">
    <location>
        <begin position="256"/>
        <end position="286"/>
    </location>
</feature>
<dbReference type="VEuPathDB" id="VectorBase:ACON2_030314"/>
<feature type="compositionally biased region" description="Low complexity" evidence="1">
    <location>
        <begin position="27"/>
        <end position="38"/>
    </location>
</feature>
<dbReference type="Proteomes" id="UP001105220">
    <property type="component" value="Unplaced"/>
</dbReference>
<evidence type="ECO:0000256" key="1">
    <source>
        <dbReference type="SAM" id="MobiDB-lite"/>
    </source>
</evidence>
<protein>
    <submittedName>
        <fullName evidence="2">Uncharacterized protein</fullName>
    </submittedName>
</protein>
<dbReference type="EnsemblMetazoa" id="ACON010705-RA">
    <property type="protein sequence ID" value="ACON010705-PA"/>
    <property type="gene ID" value="ACON010705"/>
</dbReference>
<keyword evidence="3" id="KW-1185">Reference proteome</keyword>
<dbReference type="VEuPathDB" id="VectorBase:ACMO_014226"/>
<feature type="compositionally biased region" description="Polar residues" evidence="1">
    <location>
        <begin position="58"/>
        <end position="68"/>
    </location>
</feature>
<sequence>MVNKQYNVHNPKLHKSKLPGGSGSGSSGHSSPSPLRSSYPVISTRPAGASDEDGFSVESDSNNLSDHQSASSGGGTSGYGVGHPRQLPPPPPPPTHRHRGTQSTQPHHQQQQQPQQPQNNLNISRRSASAEPVHGQEEVNGDDGLYGRNIQFYSEGRGIGETDAVGESGHTGRFGHGHGGKELTISDIGRFQYILQMDREVPIIPISETEQEISFVTFTSKNIILEALRAFDFDGTMAFVRALQSKEISNQTCSKLSHRRQTPKQPAGTRNISPIGGCFRSQKPTH</sequence>
<feature type="compositionally biased region" description="Gly residues" evidence="1">
    <location>
        <begin position="72"/>
        <end position="81"/>
    </location>
</feature>
<reference evidence="2" key="2">
    <citation type="submission" date="2020-05" db="UniProtKB">
        <authorList>
            <consortium name="EnsemblMetazoa"/>
        </authorList>
    </citation>
    <scope>IDENTIFICATION</scope>
    <source>
        <strain evidence="2">Ngousso</strain>
    </source>
</reference>
<evidence type="ECO:0000313" key="2">
    <source>
        <dbReference type="EnsemblMetazoa" id="ACON010705-PA"/>
    </source>
</evidence>
<accession>A0A6E8W152</accession>
<feature type="region of interest" description="Disordered" evidence="1">
    <location>
        <begin position="1"/>
        <end position="147"/>
    </location>
</feature>
<reference key="1">
    <citation type="journal article" date="2019" name="Genes (Basel)">
        <title>A High-Quality De novo Genome Assembly from a Single Mosquito Using PacBio Sequencing.</title>
        <authorList>
            <person name="Kingan S.B."/>
            <person name="Heaton H."/>
            <person name="Cudini J."/>
            <person name="Lambert C.C."/>
            <person name="Baybayan P."/>
            <person name="Galvin B.D."/>
            <person name="Durbin R."/>
            <person name="Korlach J."/>
            <person name="Lawniczak M.K.N."/>
        </authorList>
    </citation>
    <scope>NUCLEOTIDE SEQUENCE [LARGE SCALE GENOMIC DNA]</scope>
    <source>
        <strain>Mali-NIH</strain>
    </source>
</reference>
<dbReference type="VEuPathDB" id="VectorBase:ACON010705"/>
<evidence type="ECO:0000313" key="3">
    <source>
        <dbReference type="Proteomes" id="UP001105220"/>
    </source>
</evidence>
<name>A0A6E8W152_ANOCL</name>
<proteinExistence type="predicted"/>
<organism evidence="2 3">
    <name type="scientific">Anopheles coluzzii</name>
    <name type="common">African malaria mosquito</name>
    <dbReference type="NCBI Taxonomy" id="1518534"/>
    <lineage>
        <taxon>Eukaryota</taxon>
        <taxon>Metazoa</taxon>
        <taxon>Ecdysozoa</taxon>
        <taxon>Arthropoda</taxon>
        <taxon>Hexapoda</taxon>
        <taxon>Insecta</taxon>
        <taxon>Pterygota</taxon>
        <taxon>Neoptera</taxon>
        <taxon>Endopterygota</taxon>
        <taxon>Diptera</taxon>
        <taxon>Nematocera</taxon>
        <taxon>Culicoidea</taxon>
        <taxon>Culicidae</taxon>
        <taxon>Anophelinae</taxon>
        <taxon>Anopheles</taxon>
    </lineage>
</organism>